<gene>
    <name evidence="2" type="ORF">IV203_002320</name>
</gene>
<evidence type="ECO:0000313" key="3">
    <source>
        <dbReference type="Proteomes" id="UP000693970"/>
    </source>
</evidence>
<name>A0A9K3L8V4_9STRA</name>
<accession>A0A9K3L8V4</accession>
<proteinExistence type="predicted"/>
<reference evidence="2" key="1">
    <citation type="journal article" date="2021" name="Sci. Rep.">
        <title>Diploid genomic architecture of Nitzschia inconspicua, an elite biomass production diatom.</title>
        <authorList>
            <person name="Oliver A."/>
            <person name="Podell S."/>
            <person name="Pinowska A."/>
            <person name="Traller J.C."/>
            <person name="Smith S.R."/>
            <person name="McClure R."/>
            <person name="Beliaev A."/>
            <person name="Bohutskyi P."/>
            <person name="Hill E.A."/>
            <person name="Rabines A."/>
            <person name="Zheng H."/>
            <person name="Allen L.Z."/>
            <person name="Kuo A."/>
            <person name="Grigoriev I.V."/>
            <person name="Allen A.E."/>
            <person name="Hazlebeck D."/>
            <person name="Allen E.E."/>
        </authorList>
    </citation>
    <scope>NUCLEOTIDE SEQUENCE</scope>
    <source>
        <strain evidence="2">Hildebrandi</strain>
    </source>
</reference>
<protein>
    <submittedName>
        <fullName evidence="2">Uncharacterized protein</fullName>
    </submittedName>
</protein>
<reference evidence="2" key="2">
    <citation type="submission" date="2021-04" db="EMBL/GenBank/DDBJ databases">
        <authorList>
            <person name="Podell S."/>
        </authorList>
    </citation>
    <scope>NUCLEOTIDE SEQUENCE</scope>
    <source>
        <strain evidence="2">Hildebrandi</strain>
    </source>
</reference>
<comment type="caution">
    <text evidence="2">The sequence shown here is derived from an EMBL/GenBank/DDBJ whole genome shotgun (WGS) entry which is preliminary data.</text>
</comment>
<feature type="region of interest" description="Disordered" evidence="1">
    <location>
        <begin position="1"/>
        <end position="44"/>
    </location>
</feature>
<dbReference type="Proteomes" id="UP000693970">
    <property type="component" value="Unassembled WGS sequence"/>
</dbReference>
<evidence type="ECO:0000313" key="2">
    <source>
        <dbReference type="EMBL" id="KAG7357632.1"/>
    </source>
</evidence>
<sequence>MTSSSTTLRKQQSLKKQLGWLPNEPYTEPMVSTDKDGESNKKFPNIDSEDLSTVQFCEVLRSHPKATIEVTDVNVTEQVKKHWVLMWKTLSSPIIPLIVPQLETTSKSAVSNKHLRKRVHAKQCLTIGNAQARMAFFKRNLPALPIEKFSVYGGGENAKKGFVWWSDWSGIS</sequence>
<feature type="compositionally biased region" description="Polar residues" evidence="1">
    <location>
        <begin position="1"/>
        <end position="15"/>
    </location>
</feature>
<keyword evidence="3" id="KW-1185">Reference proteome</keyword>
<dbReference type="EMBL" id="JAGRRH010000015">
    <property type="protein sequence ID" value="KAG7357632.1"/>
    <property type="molecule type" value="Genomic_DNA"/>
</dbReference>
<organism evidence="2 3">
    <name type="scientific">Nitzschia inconspicua</name>
    <dbReference type="NCBI Taxonomy" id="303405"/>
    <lineage>
        <taxon>Eukaryota</taxon>
        <taxon>Sar</taxon>
        <taxon>Stramenopiles</taxon>
        <taxon>Ochrophyta</taxon>
        <taxon>Bacillariophyta</taxon>
        <taxon>Bacillariophyceae</taxon>
        <taxon>Bacillariophycidae</taxon>
        <taxon>Bacillariales</taxon>
        <taxon>Bacillariaceae</taxon>
        <taxon>Nitzschia</taxon>
    </lineage>
</organism>
<evidence type="ECO:0000256" key="1">
    <source>
        <dbReference type="SAM" id="MobiDB-lite"/>
    </source>
</evidence>
<dbReference type="AlphaFoldDB" id="A0A9K3L8V4"/>